<evidence type="ECO:0000259" key="1">
    <source>
        <dbReference type="Pfam" id="PF01695"/>
    </source>
</evidence>
<feature type="non-terminal residue" evidence="2">
    <location>
        <position position="1"/>
    </location>
</feature>
<dbReference type="GO" id="GO:0005524">
    <property type="term" value="F:ATP binding"/>
    <property type="evidence" value="ECO:0007669"/>
    <property type="project" value="InterPro"/>
</dbReference>
<proteinExistence type="predicted"/>
<dbReference type="EMBL" id="BARU01024492">
    <property type="protein sequence ID" value="GAH49916.1"/>
    <property type="molecule type" value="Genomic_DNA"/>
</dbReference>
<dbReference type="GO" id="GO:0006260">
    <property type="term" value="P:DNA replication"/>
    <property type="evidence" value="ECO:0007669"/>
    <property type="project" value="TreeGrafter"/>
</dbReference>
<feature type="non-terminal residue" evidence="2">
    <location>
        <position position="276"/>
    </location>
</feature>
<dbReference type="InterPro" id="IPR002611">
    <property type="entry name" value="IstB_ATP-bd"/>
</dbReference>
<organism evidence="2">
    <name type="scientific">marine sediment metagenome</name>
    <dbReference type="NCBI Taxonomy" id="412755"/>
    <lineage>
        <taxon>unclassified sequences</taxon>
        <taxon>metagenomes</taxon>
        <taxon>ecological metagenomes</taxon>
    </lineage>
</organism>
<evidence type="ECO:0000313" key="2">
    <source>
        <dbReference type="EMBL" id="GAH49916.1"/>
    </source>
</evidence>
<dbReference type="SUPFAM" id="SSF52540">
    <property type="entry name" value="P-loop containing nucleoside triphosphate hydrolases"/>
    <property type="match status" value="2"/>
</dbReference>
<gene>
    <name evidence="2" type="ORF">S03H2_39590</name>
</gene>
<dbReference type="InterPro" id="IPR027417">
    <property type="entry name" value="P-loop_NTPase"/>
</dbReference>
<dbReference type="PANTHER" id="PTHR30050">
    <property type="entry name" value="CHROMOSOMAL REPLICATION INITIATOR PROTEIN DNAA"/>
    <property type="match status" value="1"/>
</dbReference>
<dbReference type="AlphaFoldDB" id="X1FW96"/>
<dbReference type="PANTHER" id="PTHR30050:SF4">
    <property type="entry name" value="ATP-BINDING PROTEIN RV3427C IN INSERTION SEQUENCE-RELATED"/>
    <property type="match status" value="1"/>
</dbReference>
<sequence length="276" mass="30821">FDNLSPRGKKDDATSQERFTHIYQAAKAFADNPEGWLVLSGPNGCGKTHLACAIANHRLSLGQVAFYIGVADLLDHLRSAFGPASDISYDELFEQVKNTPLLVLDDLSVEGTTAWAKEKLEQLLNHRFNARLATVITTDVPLEKFDDRLLSRFRDGEICHVYAVERKSPLGHLDSLQLELLRNMTFGNFDPKRAILSLEERQNLKQAFQLATDFARNPEGWLIFQGVNGCGKTHLAAAIANYRTAEGKAVFFVVVPDLLDHLRSTFSPQSSITYDE</sequence>
<feature type="domain" description="IstB-like ATP-binding" evidence="1">
    <location>
        <begin position="29"/>
        <end position="148"/>
    </location>
</feature>
<reference evidence="2" key="1">
    <citation type="journal article" date="2014" name="Front. Microbiol.">
        <title>High frequency of phylogenetically diverse reductive dehalogenase-homologous genes in deep subseafloor sedimentary metagenomes.</title>
        <authorList>
            <person name="Kawai M."/>
            <person name="Futagami T."/>
            <person name="Toyoda A."/>
            <person name="Takaki Y."/>
            <person name="Nishi S."/>
            <person name="Hori S."/>
            <person name="Arai W."/>
            <person name="Tsubouchi T."/>
            <person name="Morono Y."/>
            <person name="Uchiyama I."/>
            <person name="Ito T."/>
            <person name="Fujiyama A."/>
            <person name="Inagaki F."/>
            <person name="Takami H."/>
        </authorList>
    </citation>
    <scope>NUCLEOTIDE SEQUENCE</scope>
    <source>
        <strain evidence="2">Expedition CK06-06</strain>
    </source>
</reference>
<dbReference type="Pfam" id="PF01695">
    <property type="entry name" value="IstB_IS21"/>
    <property type="match status" value="2"/>
</dbReference>
<name>X1FW96_9ZZZZ</name>
<protein>
    <recommendedName>
        <fullName evidence="1">IstB-like ATP-binding domain-containing protein</fullName>
    </recommendedName>
</protein>
<feature type="domain" description="IstB-like ATP-binding" evidence="1">
    <location>
        <begin position="213"/>
        <end position="264"/>
    </location>
</feature>
<dbReference type="CDD" id="cd00009">
    <property type="entry name" value="AAA"/>
    <property type="match status" value="1"/>
</dbReference>
<comment type="caution">
    <text evidence="2">The sequence shown here is derived from an EMBL/GenBank/DDBJ whole genome shotgun (WGS) entry which is preliminary data.</text>
</comment>
<accession>X1FW96</accession>
<dbReference type="Gene3D" id="3.40.50.300">
    <property type="entry name" value="P-loop containing nucleotide triphosphate hydrolases"/>
    <property type="match status" value="2"/>
</dbReference>